<keyword evidence="1" id="KW-1133">Transmembrane helix</keyword>
<feature type="transmembrane region" description="Helical" evidence="1">
    <location>
        <begin position="236"/>
        <end position="256"/>
    </location>
</feature>
<keyword evidence="1" id="KW-0812">Transmembrane</keyword>
<sequence length="350" mass="35890">MNQPNPAPEQAGSPLESRYRRLLRAYPGDYQAERGDEIVGTYLDTVGPGRRWPSPHDALDLLGAGLRERLRGYGALGLAAALPLAATAALNTLVAVATFLLLQVELNDPRVTGLDPAGLFQTIGAVVWLGWLVVGLTATALPGSWARTAAAGGLLLTVALPLVAALSGQPRPPLSVLLPAIALGLATLALPSHPSWIARGLPLLAAGSGTAVSAAFSSAENGGNWFVSYSSTPELMAMAGRLLFALVLLVGLGRALRADDTGLWATLLLTTPAGLLGTDQLSQAIWGTSGGGHTPAGLVVTTGSLILLAGAALLTVALACQAARHRSVRRRVLDNACATCGHRPEATAEG</sequence>
<keyword evidence="1" id="KW-0472">Membrane</keyword>
<feature type="transmembrane region" description="Helical" evidence="1">
    <location>
        <begin position="197"/>
        <end position="216"/>
    </location>
</feature>
<dbReference type="EMBL" id="JBITLE010000001">
    <property type="protein sequence ID" value="MFI7261577.1"/>
    <property type="molecule type" value="Genomic_DNA"/>
</dbReference>
<evidence type="ECO:0000313" key="2">
    <source>
        <dbReference type="EMBL" id="MFI7261577.1"/>
    </source>
</evidence>
<proteinExistence type="predicted"/>
<dbReference type="Proteomes" id="UP001612812">
    <property type="component" value="Unassembled WGS sequence"/>
</dbReference>
<feature type="transmembrane region" description="Helical" evidence="1">
    <location>
        <begin position="298"/>
        <end position="320"/>
    </location>
</feature>
<feature type="transmembrane region" description="Helical" evidence="1">
    <location>
        <begin position="263"/>
        <end position="286"/>
    </location>
</feature>
<dbReference type="RefSeq" id="WP_396768550.1">
    <property type="nucleotide sequence ID" value="NZ_JBITLA010000002.1"/>
</dbReference>
<protein>
    <submittedName>
        <fullName evidence="2">GlsB/YeaQ/YmgE family stress response membrane protein</fullName>
    </submittedName>
</protein>
<evidence type="ECO:0000256" key="1">
    <source>
        <dbReference type="SAM" id="Phobius"/>
    </source>
</evidence>
<evidence type="ECO:0000313" key="3">
    <source>
        <dbReference type="Proteomes" id="UP001612812"/>
    </source>
</evidence>
<keyword evidence="3" id="KW-1185">Reference proteome</keyword>
<feature type="transmembrane region" description="Helical" evidence="1">
    <location>
        <begin position="173"/>
        <end position="190"/>
    </location>
</feature>
<name>A0ABW7ZFE4_9ACTN</name>
<comment type="caution">
    <text evidence="2">The sequence shown here is derived from an EMBL/GenBank/DDBJ whole genome shotgun (WGS) entry which is preliminary data.</text>
</comment>
<feature type="transmembrane region" description="Helical" evidence="1">
    <location>
        <begin position="148"/>
        <end position="167"/>
    </location>
</feature>
<organism evidence="2 3">
    <name type="scientific">Micromonospora maritima</name>
    <dbReference type="NCBI Taxonomy" id="986711"/>
    <lineage>
        <taxon>Bacteria</taxon>
        <taxon>Bacillati</taxon>
        <taxon>Actinomycetota</taxon>
        <taxon>Actinomycetes</taxon>
        <taxon>Micromonosporales</taxon>
        <taxon>Micromonosporaceae</taxon>
        <taxon>Micromonospora</taxon>
    </lineage>
</organism>
<feature type="transmembrane region" description="Helical" evidence="1">
    <location>
        <begin position="76"/>
        <end position="102"/>
    </location>
</feature>
<gene>
    <name evidence="2" type="ORF">ACIBP4_04610</name>
</gene>
<reference evidence="2 3" key="1">
    <citation type="submission" date="2024-10" db="EMBL/GenBank/DDBJ databases">
        <title>The Natural Products Discovery Center: Release of the First 8490 Sequenced Strains for Exploring Actinobacteria Biosynthetic Diversity.</title>
        <authorList>
            <person name="Kalkreuter E."/>
            <person name="Kautsar S.A."/>
            <person name="Yang D."/>
            <person name="Bader C.D."/>
            <person name="Teijaro C.N."/>
            <person name="Fluegel L."/>
            <person name="Davis C.M."/>
            <person name="Simpson J.R."/>
            <person name="Lauterbach L."/>
            <person name="Steele A.D."/>
            <person name="Gui C."/>
            <person name="Meng S."/>
            <person name="Li G."/>
            <person name="Viehrig K."/>
            <person name="Ye F."/>
            <person name="Su P."/>
            <person name="Kiefer A.F."/>
            <person name="Nichols A."/>
            <person name="Cepeda A.J."/>
            <person name="Yan W."/>
            <person name="Fan B."/>
            <person name="Jiang Y."/>
            <person name="Adhikari A."/>
            <person name="Zheng C.-J."/>
            <person name="Schuster L."/>
            <person name="Cowan T.M."/>
            <person name="Smanski M.J."/>
            <person name="Chevrette M.G."/>
            <person name="De Carvalho L.P.S."/>
            <person name="Shen B."/>
        </authorList>
    </citation>
    <scope>NUCLEOTIDE SEQUENCE [LARGE SCALE GENOMIC DNA]</scope>
    <source>
        <strain evidence="2 3">NPDC049845</strain>
    </source>
</reference>
<accession>A0ABW7ZFE4</accession>
<feature type="transmembrane region" description="Helical" evidence="1">
    <location>
        <begin position="122"/>
        <end position="141"/>
    </location>
</feature>